<name>A0A5E4MNI9_9HEMI</name>
<keyword evidence="2" id="KW-1185">Reference proteome</keyword>
<protein>
    <submittedName>
        <fullName evidence="1">Uncharacterized protein</fullName>
    </submittedName>
</protein>
<dbReference type="EMBL" id="CABPRJ010000549">
    <property type="protein sequence ID" value="VVC30911.1"/>
    <property type="molecule type" value="Genomic_DNA"/>
</dbReference>
<organism evidence="1 2">
    <name type="scientific">Cinara cedri</name>
    <dbReference type="NCBI Taxonomy" id="506608"/>
    <lineage>
        <taxon>Eukaryota</taxon>
        <taxon>Metazoa</taxon>
        <taxon>Ecdysozoa</taxon>
        <taxon>Arthropoda</taxon>
        <taxon>Hexapoda</taxon>
        <taxon>Insecta</taxon>
        <taxon>Pterygota</taxon>
        <taxon>Neoptera</taxon>
        <taxon>Paraneoptera</taxon>
        <taxon>Hemiptera</taxon>
        <taxon>Sternorrhyncha</taxon>
        <taxon>Aphidomorpha</taxon>
        <taxon>Aphidoidea</taxon>
        <taxon>Aphididae</taxon>
        <taxon>Lachninae</taxon>
        <taxon>Cinara</taxon>
    </lineage>
</organism>
<evidence type="ECO:0000313" key="2">
    <source>
        <dbReference type="Proteomes" id="UP000325440"/>
    </source>
</evidence>
<sequence>MSVAIGNGTCFAKCCADGLWLFDCYLQRRPRQNKRLCSFVDPAANVRNDVRDGEGENPAVGDDLILVNSSLPSTAPVLHVHASSPRLHEQMGFDRKLDNGYT</sequence>
<dbReference type="OrthoDB" id="7676799at2759"/>
<gene>
    <name evidence="1" type="ORF">CINCED_3A012617</name>
</gene>
<reference evidence="1 2" key="1">
    <citation type="submission" date="2019-08" db="EMBL/GenBank/DDBJ databases">
        <authorList>
            <person name="Alioto T."/>
            <person name="Alioto T."/>
            <person name="Gomez Garrido J."/>
        </authorList>
    </citation>
    <scope>NUCLEOTIDE SEQUENCE [LARGE SCALE GENOMIC DNA]</scope>
</reference>
<proteinExistence type="predicted"/>
<evidence type="ECO:0000313" key="1">
    <source>
        <dbReference type="EMBL" id="VVC30911.1"/>
    </source>
</evidence>
<dbReference type="Proteomes" id="UP000325440">
    <property type="component" value="Unassembled WGS sequence"/>
</dbReference>
<dbReference type="AlphaFoldDB" id="A0A5E4MNI9"/>
<accession>A0A5E4MNI9</accession>